<sequence length="82" mass="9093">MSLKEREEKTLIDTLLSLQETDPELLSDVIIKGIISTLIGAATESSSATMEWAMSLLLNHPEKMKRFGLKLMLENWAKSSAG</sequence>
<evidence type="ECO:0000256" key="6">
    <source>
        <dbReference type="ARBA" id="ARBA00022989"/>
    </source>
</evidence>
<dbReference type="GO" id="GO:0005506">
    <property type="term" value="F:iron ion binding"/>
    <property type="evidence" value="ECO:0007669"/>
    <property type="project" value="InterPro"/>
</dbReference>
<dbReference type="Proteomes" id="UP001370490">
    <property type="component" value="Unassembled WGS sequence"/>
</dbReference>
<dbReference type="PANTHER" id="PTHR47947">
    <property type="entry name" value="CYTOCHROME P450 82C3-RELATED"/>
    <property type="match status" value="1"/>
</dbReference>
<dbReference type="SUPFAM" id="SSF48264">
    <property type="entry name" value="Cytochrome P450"/>
    <property type="match status" value="1"/>
</dbReference>
<name>A0AAN8VXS8_9MAGN</name>
<proteinExistence type="predicted"/>
<evidence type="ECO:0000313" key="12">
    <source>
        <dbReference type="Proteomes" id="UP001370490"/>
    </source>
</evidence>
<keyword evidence="5" id="KW-0479">Metal-binding</keyword>
<dbReference type="Gene3D" id="1.10.630.10">
    <property type="entry name" value="Cytochrome P450"/>
    <property type="match status" value="1"/>
</dbReference>
<keyword evidence="7" id="KW-0560">Oxidoreductase</keyword>
<reference evidence="11 12" key="1">
    <citation type="submission" date="2023-12" db="EMBL/GenBank/DDBJ databases">
        <title>A high-quality genome assembly for Dillenia turbinata (Dilleniales).</title>
        <authorList>
            <person name="Chanderbali A."/>
        </authorList>
    </citation>
    <scope>NUCLEOTIDE SEQUENCE [LARGE SCALE GENOMIC DNA]</scope>
    <source>
        <strain evidence="11">LSX21</strain>
        <tissue evidence="11">Leaf</tissue>
    </source>
</reference>
<keyword evidence="12" id="KW-1185">Reference proteome</keyword>
<evidence type="ECO:0000256" key="9">
    <source>
        <dbReference type="ARBA" id="ARBA00023033"/>
    </source>
</evidence>
<evidence type="ECO:0000256" key="5">
    <source>
        <dbReference type="ARBA" id="ARBA00022723"/>
    </source>
</evidence>
<dbReference type="GO" id="GO:0016705">
    <property type="term" value="F:oxidoreductase activity, acting on paired donors, with incorporation or reduction of molecular oxygen"/>
    <property type="evidence" value="ECO:0007669"/>
    <property type="project" value="InterPro"/>
</dbReference>
<dbReference type="EMBL" id="JBAMMX010000005">
    <property type="protein sequence ID" value="KAK6939679.1"/>
    <property type="molecule type" value="Genomic_DNA"/>
</dbReference>
<evidence type="ECO:0000256" key="4">
    <source>
        <dbReference type="ARBA" id="ARBA00022692"/>
    </source>
</evidence>
<organism evidence="11 12">
    <name type="scientific">Dillenia turbinata</name>
    <dbReference type="NCBI Taxonomy" id="194707"/>
    <lineage>
        <taxon>Eukaryota</taxon>
        <taxon>Viridiplantae</taxon>
        <taxon>Streptophyta</taxon>
        <taxon>Embryophyta</taxon>
        <taxon>Tracheophyta</taxon>
        <taxon>Spermatophyta</taxon>
        <taxon>Magnoliopsida</taxon>
        <taxon>eudicotyledons</taxon>
        <taxon>Gunneridae</taxon>
        <taxon>Pentapetalae</taxon>
        <taxon>Dilleniales</taxon>
        <taxon>Dilleniaceae</taxon>
        <taxon>Dillenia</taxon>
    </lineage>
</organism>
<dbReference type="GO" id="GO:0020037">
    <property type="term" value="F:heme binding"/>
    <property type="evidence" value="ECO:0007669"/>
    <property type="project" value="InterPro"/>
</dbReference>
<keyword evidence="9" id="KW-0503">Monooxygenase</keyword>
<accession>A0AAN8VXS8</accession>
<dbReference type="GO" id="GO:0016020">
    <property type="term" value="C:membrane"/>
    <property type="evidence" value="ECO:0007669"/>
    <property type="project" value="UniProtKB-SubCell"/>
</dbReference>
<keyword evidence="3" id="KW-0349">Heme</keyword>
<comment type="caution">
    <text evidence="11">The sequence shown here is derived from an EMBL/GenBank/DDBJ whole genome shotgun (WGS) entry which is preliminary data.</text>
</comment>
<evidence type="ECO:0000256" key="1">
    <source>
        <dbReference type="ARBA" id="ARBA00001971"/>
    </source>
</evidence>
<dbReference type="AlphaFoldDB" id="A0AAN8VXS8"/>
<dbReference type="Pfam" id="PF00067">
    <property type="entry name" value="p450"/>
    <property type="match status" value="1"/>
</dbReference>
<gene>
    <name evidence="11" type="ORF">RJ641_029210</name>
</gene>
<evidence type="ECO:0000256" key="2">
    <source>
        <dbReference type="ARBA" id="ARBA00004370"/>
    </source>
</evidence>
<comment type="subcellular location">
    <subcellularLocation>
        <location evidence="2">Membrane</location>
    </subcellularLocation>
</comment>
<dbReference type="InterPro" id="IPR036396">
    <property type="entry name" value="Cyt_P450_sf"/>
</dbReference>
<keyword evidence="8" id="KW-0408">Iron</keyword>
<evidence type="ECO:0000256" key="8">
    <source>
        <dbReference type="ARBA" id="ARBA00023004"/>
    </source>
</evidence>
<keyword evidence="6" id="KW-1133">Transmembrane helix</keyword>
<evidence type="ECO:0000313" key="11">
    <source>
        <dbReference type="EMBL" id="KAK6939679.1"/>
    </source>
</evidence>
<evidence type="ECO:0000256" key="3">
    <source>
        <dbReference type="ARBA" id="ARBA00022617"/>
    </source>
</evidence>
<keyword evidence="4" id="KW-0812">Transmembrane</keyword>
<comment type="cofactor">
    <cofactor evidence="1">
        <name>heme</name>
        <dbReference type="ChEBI" id="CHEBI:30413"/>
    </cofactor>
</comment>
<dbReference type="GO" id="GO:0004497">
    <property type="term" value="F:monooxygenase activity"/>
    <property type="evidence" value="ECO:0007669"/>
    <property type="project" value="UniProtKB-KW"/>
</dbReference>
<dbReference type="PANTHER" id="PTHR47947:SF26">
    <property type="entry name" value="CYTOCHROME P450"/>
    <property type="match status" value="1"/>
</dbReference>
<dbReference type="InterPro" id="IPR001128">
    <property type="entry name" value="Cyt_P450"/>
</dbReference>
<keyword evidence="10" id="KW-0472">Membrane</keyword>
<evidence type="ECO:0000256" key="10">
    <source>
        <dbReference type="ARBA" id="ARBA00023136"/>
    </source>
</evidence>
<dbReference type="InterPro" id="IPR050651">
    <property type="entry name" value="Plant_Cytochrome_P450_Monoox"/>
</dbReference>
<protein>
    <submittedName>
        <fullName evidence="11">Cytochrome P450</fullName>
    </submittedName>
</protein>
<evidence type="ECO:0000256" key="7">
    <source>
        <dbReference type="ARBA" id="ARBA00023002"/>
    </source>
</evidence>